<organism evidence="3 4">
    <name type="scientific">Candidatus Saganbacteria bacterium CG08_land_8_20_14_0_20_45_16</name>
    <dbReference type="NCBI Taxonomy" id="2014293"/>
    <lineage>
        <taxon>Bacteria</taxon>
        <taxon>Bacillati</taxon>
        <taxon>Saganbacteria</taxon>
    </lineage>
</organism>
<reference evidence="3 4" key="1">
    <citation type="submission" date="2017-09" db="EMBL/GenBank/DDBJ databases">
        <title>Depth-based differentiation of microbial function through sediment-hosted aquifers and enrichment of novel symbionts in the deep terrestrial subsurface.</title>
        <authorList>
            <person name="Probst A.J."/>
            <person name="Ladd B."/>
            <person name="Jarett J.K."/>
            <person name="Geller-Mcgrath D.E."/>
            <person name="Sieber C.M."/>
            <person name="Emerson J.B."/>
            <person name="Anantharaman K."/>
            <person name="Thomas B.C."/>
            <person name="Malmstrom R."/>
            <person name="Stieglmeier M."/>
            <person name="Klingl A."/>
            <person name="Woyke T."/>
            <person name="Ryan C.M."/>
            <person name="Banfield J.F."/>
        </authorList>
    </citation>
    <scope>NUCLEOTIDE SEQUENCE [LARGE SCALE GENOMIC DNA]</scope>
    <source>
        <strain evidence="3">CG08_land_8_20_14_0_20_45_16</strain>
    </source>
</reference>
<evidence type="ECO:0000313" key="3">
    <source>
        <dbReference type="EMBL" id="PIS28718.1"/>
    </source>
</evidence>
<evidence type="ECO:0000256" key="1">
    <source>
        <dbReference type="SAM" id="MobiDB-lite"/>
    </source>
</evidence>
<gene>
    <name evidence="3" type="ORF">COT42_07235</name>
</gene>
<keyword evidence="2" id="KW-0812">Transmembrane</keyword>
<keyword evidence="2" id="KW-0472">Membrane</keyword>
<evidence type="ECO:0000313" key="4">
    <source>
        <dbReference type="Proteomes" id="UP000231343"/>
    </source>
</evidence>
<feature type="region of interest" description="Disordered" evidence="1">
    <location>
        <begin position="1"/>
        <end position="24"/>
    </location>
</feature>
<evidence type="ECO:0000256" key="2">
    <source>
        <dbReference type="SAM" id="Phobius"/>
    </source>
</evidence>
<feature type="transmembrane region" description="Helical" evidence="2">
    <location>
        <begin position="1090"/>
        <end position="1110"/>
    </location>
</feature>
<sequence length="1388" mass="154871">MLDGRLSASNTIHHPAITTRPKVAKRYPGHHLGYTLPVPNFKDKPGGLPDKALDGEGIDVKVESLGAETYTCDPRQSGLNPDGLHWLEVSGPDEFWKANNIEAKGEGWVAQVVSRDPETGALSKEPKYQYIPKSKIPPSLRGGLGNRILQHLGLPPVGAEIIVNHQFQVGSKDLTVDCILPEADERWVEFNCDGWEDLPDSGERAAFMAAIGEIPMESIYKHELIGTGQATKLRLYSRVPAKDEQGKVASVFYELDLGWLNLDTSKIFIKPEDQELNAQLIVPNYVHNQEIPERHDSLLFYTHAAEENTYAIVSAYKGHGTKEADDKEHDKTIHININPKSFQPIINFGKAGKAAVLAYHQDDGSTIVQIINAFPGQNGGEDKFISIKAADEYDLETKINNLSSEMKKQGLNLYLPQEIENAAMNAFARAKPIKLAGKSWAEIKEQYLRASRTDPILRQRDGATHRLTVLKDVKRVFKDVQSKENYLAEEAKTARLRYALRFFYYRQVQLPDVLEEPMKAGEEVFLIHVKGTQKVIHLDESNGPLNEAEKKAAAATAQESIADDTPTTPKISFIPTPFLPFEGKEGIYELVIHDPAPHAIFTTKWLFSKVHTVLTGQNLTDPNAQGTNCMVSQGVGYDQKPFFGMDPRGPMTAPWGSLFKGEKAVAWYINWVQNVPQSIFRAKYFAGQETSWLTGMPSLDAYLKSFGRAMVTGPNTYYLNPAVEGLFPRIIPGTKKIIWSSILDHYPEDVTEDLKSSMMAMMYLGLETVPLTLSLSGGGGVDNWYIGLVQRALRWNTGLVTWLINVAGRVWQDITRGIKAYYYVTRFGKIKGFERMHAIDAVSADENPAAAKAAILDADATTHLPLAKSGKLGEVREDANVGTWYYVFAKIIQFVAVGLMVALAVLPIPVLGICFLLTCIANSLTSWPSWGFSAQKVGINPKDIIAVRPKHIFFNDLYIYEMANATKVIELMGHGKFRASEKSVGNRLTPRTIRNALWIGTITPLLASTGLIGAFVAIVSGVGLIPVLVAAAPVALGYLLSKLMDKFSYRFLRNPGTTSAWKSVAHTILNNAPFFGGILLSYAFSPLYAFVWIPAVIGAMAGGWTLFMAYNKGMTLFEYLKEHKRTYLRQAPNEQTPGIPKHLGENSRRFTRIIFGIDQPSFEPWEFNYYGLSSELLWGIINGINIKNSFLPEELQELLITHKLAEKGIVKQDYNFDQLYKLMEKLEISEEDFMERFGVDMFTVSSVLDWSKGIVPGLLPNEPADPLDALNAVIDGTRSDKSSLLFDLYGAVEHRLPKELQADKIQGHKFFRFSKAGRLARLLKKTKKVREKIAENPTRTQNTAEYLQISAVEYEYLRELNRLTMEVVGGQWAPPRNDGLETILQGLF</sequence>
<comment type="caution">
    <text evidence="3">The sequence shown here is derived from an EMBL/GenBank/DDBJ whole genome shotgun (WGS) entry which is preliminary data.</text>
</comment>
<feature type="transmembrane region" description="Helical" evidence="2">
    <location>
        <begin position="884"/>
        <end position="917"/>
    </location>
</feature>
<protein>
    <submittedName>
        <fullName evidence="3">Uncharacterized protein</fullName>
    </submittedName>
</protein>
<feature type="transmembrane region" description="Helical" evidence="2">
    <location>
        <begin position="1024"/>
        <end position="1043"/>
    </location>
</feature>
<dbReference type="Proteomes" id="UP000231343">
    <property type="component" value="Unassembled WGS sequence"/>
</dbReference>
<dbReference type="EMBL" id="PEYM01000120">
    <property type="protein sequence ID" value="PIS28718.1"/>
    <property type="molecule type" value="Genomic_DNA"/>
</dbReference>
<keyword evidence="2" id="KW-1133">Transmembrane helix</keyword>
<feature type="transmembrane region" description="Helical" evidence="2">
    <location>
        <begin position="996"/>
        <end position="1018"/>
    </location>
</feature>
<accession>A0A2H0XX41</accession>
<proteinExistence type="predicted"/>
<name>A0A2H0XX41_UNCSA</name>